<name>A0ABT5V1V4_9VIBR</name>
<dbReference type="Pfam" id="PF08883">
    <property type="entry name" value="DOPA_dioxygen"/>
    <property type="match status" value="1"/>
</dbReference>
<dbReference type="Proteomes" id="UP001216189">
    <property type="component" value="Unassembled WGS sequence"/>
</dbReference>
<dbReference type="EMBL" id="JARBFT010000008">
    <property type="protein sequence ID" value="MDE1515311.1"/>
    <property type="molecule type" value="Genomic_DNA"/>
</dbReference>
<accession>A0ABT5V1V4</accession>
<dbReference type="PANTHER" id="PTHR36423:SF2">
    <property type="entry name" value="AFR070WP"/>
    <property type="match status" value="1"/>
</dbReference>
<gene>
    <name evidence="1" type="ORF">PUN32_09845</name>
</gene>
<dbReference type="PANTHER" id="PTHR36423">
    <property type="entry name" value="AFR070WP"/>
    <property type="match status" value="1"/>
</dbReference>
<dbReference type="InterPro" id="IPR023389">
    <property type="entry name" value="DOPA-like_sf"/>
</dbReference>
<evidence type="ECO:0000313" key="2">
    <source>
        <dbReference type="Proteomes" id="UP001216189"/>
    </source>
</evidence>
<reference evidence="1 2" key="1">
    <citation type="submission" date="2023-02" db="EMBL/GenBank/DDBJ databases">
        <title>Vibrio intestini sp. nov., a close relative of Vibrio cholerae isolated from the intestine of Healthy Culter dabryi.</title>
        <authorList>
            <person name="Wu N."/>
        </authorList>
    </citation>
    <scope>NUCLEOTIDE SEQUENCE [LARGE SCALE GENOMIC DNA]</scope>
    <source>
        <strain evidence="1 2">DSL-7</strain>
    </source>
</reference>
<sequence length="109" mass="12828">MYHAHVYFDAEQILIAERFRQQIAAERRDVLVVFGLVPRRVGPHLKPMFELHFRDNQQQLIEWLDAQRGPLSVLIHPVSGDDADDHQAHNIRWLGEPLGLDRTIFRNIR</sequence>
<organism evidence="1 2">
    <name type="scientific">Vibrio chanodichtyis</name>
    <dbReference type="NCBI Taxonomy" id="3027932"/>
    <lineage>
        <taxon>Bacteria</taxon>
        <taxon>Pseudomonadati</taxon>
        <taxon>Pseudomonadota</taxon>
        <taxon>Gammaproteobacteria</taxon>
        <taxon>Vibrionales</taxon>
        <taxon>Vibrionaceae</taxon>
        <taxon>Vibrio</taxon>
    </lineage>
</organism>
<dbReference type="RefSeq" id="WP_274722943.1">
    <property type="nucleotide sequence ID" value="NZ_JARBFT010000008.1"/>
</dbReference>
<dbReference type="PIRSF" id="PIRSF028139">
    <property type="entry name" value="DOPA-diox_rel_Mll2280"/>
    <property type="match status" value="1"/>
</dbReference>
<dbReference type="InterPro" id="IPR014980">
    <property type="entry name" value="DOPA_dioxygen"/>
</dbReference>
<dbReference type="SUPFAM" id="SSF143410">
    <property type="entry name" value="DOPA-like"/>
    <property type="match status" value="1"/>
</dbReference>
<comment type="caution">
    <text evidence="1">The sequence shown here is derived from an EMBL/GenBank/DDBJ whole genome shotgun (WGS) entry which is preliminary data.</text>
</comment>
<dbReference type="Gene3D" id="3.30.70.1240">
    <property type="entry name" value="DOPA-like domains"/>
    <property type="match status" value="1"/>
</dbReference>
<proteinExistence type="predicted"/>
<protein>
    <submittedName>
        <fullName evidence="1">DOPA 4,5-dioxygenase family protein</fullName>
    </submittedName>
</protein>
<evidence type="ECO:0000313" key="1">
    <source>
        <dbReference type="EMBL" id="MDE1515311.1"/>
    </source>
</evidence>
<keyword evidence="2" id="KW-1185">Reference proteome</keyword>